<gene>
    <name evidence="1" type="primary">CyUL126</name>
</gene>
<evidence type="ECO:0000313" key="2">
    <source>
        <dbReference type="Proteomes" id="UP000118435"/>
    </source>
</evidence>
<organism evidence="1 2">
    <name type="scientific">Cynomolgus macaque cytomegalovirus strain Mauritius</name>
    <dbReference type="NCBI Taxonomy" id="1690255"/>
    <lineage>
        <taxon>Viruses</taxon>
        <taxon>Duplodnaviria</taxon>
        <taxon>Heunggongvirae</taxon>
        <taxon>Peploviricota</taxon>
        <taxon>Herviviricetes</taxon>
        <taxon>Herpesvirales</taxon>
        <taxon>Orthoherpesviridae</taxon>
        <taxon>Betaherpesvirinae</taxon>
        <taxon>Cytomegalovirus</taxon>
        <taxon>Cytomegalovirus macacinebeta3</taxon>
    </lineage>
</organism>
<name>A0A0K1H0X1_9BETA</name>
<evidence type="ECO:0000313" key="1">
    <source>
        <dbReference type="EMBL" id="AKT72919.1"/>
    </source>
</evidence>
<dbReference type="EMBL" id="KP796148">
    <property type="protein sequence ID" value="AKT72919.1"/>
    <property type="molecule type" value="Genomic_DNA"/>
</dbReference>
<dbReference type="Proteomes" id="UP000118435">
    <property type="component" value="Segment"/>
</dbReference>
<protein>
    <submittedName>
        <fullName evidence="1">Protein UL126</fullName>
    </submittedName>
</protein>
<sequence length="48" mass="5661">MGGLYKQCTFREPPFCLGTSEEHHRRYRDRSSLHSREGCIGTRLHRAK</sequence>
<accession>A0A0K1H0X1</accession>
<proteinExistence type="predicted"/>
<reference evidence="1 2" key="1">
    <citation type="journal article" date="2016" name="BMC Genomics">
        <title>A novel strain of cynomolgus macaque cytomegalovirus: implications for host-virus co-evolution.</title>
        <authorList>
            <person name="Russell J.N."/>
            <person name="Marsh A.K."/>
            <person name="Willer D.O."/>
            <person name="Ambagala A.P."/>
            <person name="Dzamba M."/>
            <person name="Chan J.K."/>
            <person name="Pilon R."/>
            <person name="Fournier J."/>
            <person name="Brudno M."/>
            <person name="Antony J.M."/>
            <person name="Sandstrom P."/>
            <person name="Evans B.J."/>
            <person name="MacDonald K.S."/>
        </authorList>
    </citation>
    <scope>NUCLEOTIDE SEQUENCE [LARGE SCALE GENOMIC DNA]</scope>
    <source>
        <strain evidence="1">Mauritius</strain>
    </source>
</reference>